<dbReference type="AlphaFoldDB" id="A0A242K5G1"/>
<proteinExistence type="predicted"/>
<dbReference type="EMBL" id="CP147247">
    <property type="protein sequence ID" value="WYJ90308.1"/>
    <property type="molecule type" value="Genomic_DNA"/>
</dbReference>
<protein>
    <recommendedName>
        <fullName evidence="4">Transferase</fullName>
    </recommendedName>
</protein>
<sequence>MKDENRFIAESADVYGTVELAEDTSIWYQTVLRGDNQRIKIGKGSNVQDGTVIHVDQHAPVQVGDYVTIGHQCMIHGCEIKDGALIGMGSILLNGSSIGENAMIGAGSLVTEGTVIPEGVLAFGRPARVVRPLTEEEIEKNRRNAEHYIELARKHKNNMFSKQK</sequence>
<dbReference type="Proteomes" id="UP000195141">
    <property type="component" value="Chromosome"/>
</dbReference>
<keyword evidence="3" id="KW-1185">Reference proteome</keyword>
<accession>A0A242K5G1</accession>
<dbReference type="Pfam" id="PF00132">
    <property type="entry name" value="Hexapep"/>
    <property type="match status" value="1"/>
</dbReference>
<name>A0A242K5G1_9ENTE</name>
<dbReference type="CDD" id="cd04645">
    <property type="entry name" value="LbH_gamma_CA_like"/>
    <property type="match status" value="1"/>
</dbReference>
<dbReference type="SUPFAM" id="SSF51161">
    <property type="entry name" value="Trimeric LpxA-like enzymes"/>
    <property type="match status" value="1"/>
</dbReference>
<dbReference type="InterPro" id="IPR047324">
    <property type="entry name" value="LbH_gamma_CA-like"/>
</dbReference>
<evidence type="ECO:0000313" key="3">
    <source>
        <dbReference type="Proteomes" id="UP000195141"/>
    </source>
</evidence>
<dbReference type="EMBL" id="NGMM01000004">
    <property type="protein sequence ID" value="OTP14663.1"/>
    <property type="molecule type" value="Genomic_DNA"/>
</dbReference>
<dbReference type="InterPro" id="IPR001451">
    <property type="entry name" value="Hexapep"/>
</dbReference>
<dbReference type="OrthoDB" id="9803036at2"/>
<reference evidence="1" key="1">
    <citation type="submission" date="2017-05" db="EMBL/GenBank/DDBJ databases">
        <title>The Genome Sequence of Enterococcus sp. 9E7_DIV0242.</title>
        <authorList>
            <consortium name="The Broad Institute Genomics Platform"/>
            <consortium name="The Broad Institute Genomic Center for Infectious Diseases"/>
            <person name="Earl A."/>
            <person name="Manson A."/>
            <person name="Schwartman J."/>
            <person name="Gilmore M."/>
            <person name="Abouelleil A."/>
            <person name="Cao P."/>
            <person name="Chapman S."/>
            <person name="Cusick C."/>
            <person name="Shea T."/>
            <person name="Young S."/>
            <person name="Neafsey D."/>
            <person name="Nusbaum C."/>
            <person name="Birren B."/>
        </authorList>
    </citation>
    <scope>NUCLEOTIDE SEQUENCE [LARGE SCALE GENOMIC DNA]</scope>
    <source>
        <strain evidence="1">9E7_DIV0242</strain>
    </source>
</reference>
<dbReference type="Gene3D" id="2.160.10.10">
    <property type="entry name" value="Hexapeptide repeat proteins"/>
    <property type="match status" value="1"/>
</dbReference>
<reference evidence="2" key="3">
    <citation type="submission" date="2024-03" db="EMBL/GenBank/DDBJ databases">
        <title>The Genome Sequence of Enterococcus sp. DIV0242b.</title>
        <authorList>
            <consortium name="The Broad Institute Genomics Platform"/>
            <consortium name="The Broad Institute Microbial Omics Core"/>
            <consortium name="The Broad Institute Genomic Center for Infectious Diseases"/>
            <person name="Earl A."/>
            <person name="Manson A."/>
            <person name="Gilmore M."/>
            <person name="Schwartman J."/>
            <person name="Shea T."/>
            <person name="Abouelleil A."/>
            <person name="Cao P."/>
            <person name="Chapman S."/>
            <person name="Cusick C."/>
            <person name="Young S."/>
            <person name="Neafsey D."/>
            <person name="Nusbaum C."/>
            <person name="Birren B."/>
        </authorList>
    </citation>
    <scope>NUCLEOTIDE SEQUENCE</scope>
    <source>
        <strain evidence="2">9E7_DIV0242</strain>
    </source>
</reference>
<dbReference type="PANTHER" id="PTHR13061">
    <property type="entry name" value="DYNACTIN SUBUNIT P25"/>
    <property type="match status" value="1"/>
</dbReference>
<reference evidence="2" key="2">
    <citation type="submission" date="2017-05" db="EMBL/GenBank/DDBJ databases">
        <authorList>
            <consortium name="The Broad Institute Genomics Platform"/>
            <consortium name="The Broad Institute Genomic Center for Infectious Diseases"/>
            <person name="Earl A."/>
            <person name="Manson A."/>
            <person name="Schwartman J."/>
            <person name="Gilmore M."/>
            <person name="Abouelleil A."/>
            <person name="Cao P."/>
            <person name="Chapman S."/>
            <person name="Cusick C."/>
            <person name="Shea T."/>
            <person name="Young S."/>
            <person name="Neafsey D."/>
            <person name="Nusbaum C."/>
            <person name="Birren B."/>
        </authorList>
    </citation>
    <scope>NUCLEOTIDE SEQUENCE</scope>
    <source>
        <strain evidence="2">9E7_DIV0242</strain>
    </source>
</reference>
<evidence type="ECO:0008006" key="4">
    <source>
        <dbReference type="Google" id="ProtNLM"/>
    </source>
</evidence>
<dbReference type="InterPro" id="IPR050484">
    <property type="entry name" value="Transf_Hexapept/Carb_Anhydrase"/>
</dbReference>
<evidence type="ECO:0000313" key="1">
    <source>
        <dbReference type="EMBL" id="OTP14663.1"/>
    </source>
</evidence>
<dbReference type="PANTHER" id="PTHR13061:SF29">
    <property type="entry name" value="GAMMA CARBONIC ANHYDRASE-LIKE 1, MITOCHONDRIAL-RELATED"/>
    <property type="match status" value="1"/>
</dbReference>
<dbReference type="RefSeq" id="WP_086349786.1">
    <property type="nucleotide sequence ID" value="NZ_CP147247.1"/>
</dbReference>
<evidence type="ECO:0000313" key="2">
    <source>
        <dbReference type="EMBL" id="WYJ90308.1"/>
    </source>
</evidence>
<gene>
    <name evidence="2" type="ORF">A5888_002065</name>
    <name evidence="1" type="ORF">A5888_002764</name>
</gene>
<organism evidence="1">
    <name type="scientific">Candidatus Enterococcus clewellii</name>
    <dbReference type="NCBI Taxonomy" id="1834193"/>
    <lineage>
        <taxon>Bacteria</taxon>
        <taxon>Bacillati</taxon>
        <taxon>Bacillota</taxon>
        <taxon>Bacilli</taxon>
        <taxon>Lactobacillales</taxon>
        <taxon>Enterococcaceae</taxon>
        <taxon>Enterococcus</taxon>
    </lineage>
</organism>
<dbReference type="InterPro" id="IPR011004">
    <property type="entry name" value="Trimer_LpxA-like_sf"/>
</dbReference>